<evidence type="ECO:0000256" key="4">
    <source>
        <dbReference type="ARBA" id="ARBA00023242"/>
    </source>
</evidence>
<evidence type="ECO:0000256" key="3">
    <source>
        <dbReference type="ARBA" id="ARBA00023163"/>
    </source>
</evidence>
<protein>
    <recommendedName>
        <fullName evidence="6">Runt domain-containing protein</fullName>
    </recommendedName>
</protein>
<evidence type="ECO:0000313" key="8">
    <source>
        <dbReference type="EnsemblMetazoa" id="XP_019770554.1"/>
    </source>
</evidence>
<dbReference type="SUPFAM" id="SSF49417">
    <property type="entry name" value="p53-like transcription factors"/>
    <property type="match status" value="1"/>
</dbReference>
<dbReference type="HOGENOM" id="CLU_041058_0_0_1"/>
<feature type="non-terminal residue" evidence="7">
    <location>
        <position position="1"/>
    </location>
</feature>
<proteinExistence type="predicted"/>
<dbReference type="KEGG" id="dpa:109544678"/>
<dbReference type="PRINTS" id="PR00967">
    <property type="entry name" value="ONCOGENEAML1"/>
</dbReference>
<dbReference type="OrthoDB" id="10029800at2759"/>
<keyword evidence="4" id="KW-0539">Nucleus</keyword>
<dbReference type="AlphaFoldDB" id="N6SUB4"/>
<dbReference type="Proteomes" id="UP000019118">
    <property type="component" value="Unassembled WGS sequence"/>
</dbReference>
<evidence type="ECO:0000259" key="6">
    <source>
        <dbReference type="PROSITE" id="PS51062"/>
    </source>
</evidence>
<dbReference type="InterPro" id="IPR008967">
    <property type="entry name" value="p53-like_TF_DNA-bd_sf"/>
</dbReference>
<dbReference type="GO" id="GO:0005524">
    <property type="term" value="F:ATP binding"/>
    <property type="evidence" value="ECO:0007669"/>
    <property type="project" value="InterPro"/>
</dbReference>
<organism evidence="7">
    <name type="scientific">Dendroctonus ponderosae</name>
    <name type="common">Mountain pine beetle</name>
    <dbReference type="NCBI Taxonomy" id="77166"/>
    <lineage>
        <taxon>Eukaryota</taxon>
        <taxon>Metazoa</taxon>
        <taxon>Ecdysozoa</taxon>
        <taxon>Arthropoda</taxon>
        <taxon>Hexapoda</taxon>
        <taxon>Insecta</taxon>
        <taxon>Pterygota</taxon>
        <taxon>Neoptera</taxon>
        <taxon>Endopterygota</taxon>
        <taxon>Coleoptera</taxon>
        <taxon>Polyphaga</taxon>
        <taxon>Cucujiformia</taxon>
        <taxon>Curculionidae</taxon>
        <taxon>Scolytinae</taxon>
        <taxon>Dendroctonus</taxon>
    </lineage>
</organism>
<evidence type="ECO:0000256" key="5">
    <source>
        <dbReference type="SAM" id="MobiDB-lite"/>
    </source>
</evidence>
<sequence length="349" mass="38831">MRHTKAHMSIYPDMVAELSAQYLSVLQEFHGELVSTGCPSVLCSVLPTHWRSNKSLPLSFKVVLLQDVPDGTVVTVQAGNDENSCAELKNYTSTTKNQVAKFSDLRFVGRSGRGKFLTVSITVNSPDCVQVATYNKAIKVTVDGPREPRSKSTFQYGCGFNMPNCFSPFLLSSQWMDPAYFSYDYMRQNSPTISASPVPPTTGKGLDFYMSMANYLPARFPPPPNFATGLDLKSPFLLDERHILSAHSKEWCLDQMSGKNRDAESLKTSPEVSEDEDIDVVKSAFVPIKPASLTSKASVDAKITNEKSSVSNKDQHFEKQTDKNTQVDDITSKPKVSHRPTSKVFWRPY</sequence>
<dbReference type="Gene3D" id="2.60.40.720">
    <property type="match status" value="1"/>
</dbReference>
<feature type="domain" description="Runt" evidence="6">
    <location>
        <begin position="21"/>
        <end position="150"/>
    </location>
</feature>
<dbReference type="GO" id="GO:0000978">
    <property type="term" value="F:RNA polymerase II cis-regulatory region sequence-specific DNA binding"/>
    <property type="evidence" value="ECO:0007669"/>
    <property type="project" value="TreeGrafter"/>
</dbReference>
<keyword evidence="3" id="KW-0804">Transcription</keyword>
<name>N6SUB4_DENPD</name>
<keyword evidence="9" id="KW-1185">Reference proteome</keyword>
<dbReference type="PROSITE" id="PS51062">
    <property type="entry name" value="RUNT"/>
    <property type="match status" value="1"/>
</dbReference>
<dbReference type="InterPro" id="IPR000040">
    <property type="entry name" value="AML1_Runt"/>
</dbReference>
<comment type="subcellular location">
    <subcellularLocation>
        <location evidence="1">Nucleus</location>
    </subcellularLocation>
</comment>
<dbReference type="Pfam" id="PF00853">
    <property type="entry name" value="Runt"/>
    <property type="match status" value="1"/>
</dbReference>
<gene>
    <name evidence="8" type="primary">109544678</name>
    <name evidence="7" type="ORF">YQE_12214</name>
</gene>
<reference evidence="7 9" key="1">
    <citation type="journal article" date="2013" name="Genome Biol.">
        <title>Draft genome of the mountain pine beetle, Dendroctonus ponderosae Hopkins, a major forest pest.</title>
        <authorList>
            <person name="Keeling C.I."/>
            <person name="Yuen M.M."/>
            <person name="Liao N.Y."/>
            <person name="Docking T.R."/>
            <person name="Chan S.K."/>
            <person name="Taylor G.A."/>
            <person name="Palmquist D.L."/>
            <person name="Jackman S.D."/>
            <person name="Nguyen A."/>
            <person name="Li M."/>
            <person name="Henderson H."/>
            <person name="Janes J.K."/>
            <person name="Zhao Y."/>
            <person name="Pandoh P."/>
            <person name="Moore R."/>
            <person name="Sperling F.A."/>
            <person name="Huber D.P."/>
            <person name="Birol I."/>
            <person name="Jones S.J."/>
            <person name="Bohlmann J."/>
        </authorList>
    </citation>
    <scope>NUCLEOTIDE SEQUENCE</scope>
</reference>
<accession>N6SUB4</accession>
<dbReference type="GO" id="GO:0005634">
    <property type="term" value="C:nucleus"/>
    <property type="evidence" value="ECO:0007669"/>
    <property type="project" value="UniProtKB-SubCell"/>
</dbReference>
<feature type="compositionally biased region" description="Basic and acidic residues" evidence="5">
    <location>
        <begin position="313"/>
        <end position="332"/>
    </location>
</feature>
<dbReference type="GO" id="GO:0000981">
    <property type="term" value="F:DNA-binding transcription factor activity, RNA polymerase II-specific"/>
    <property type="evidence" value="ECO:0007669"/>
    <property type="project" value="TreeGrafter"/>
</dbReference>
<evidence type="ECO:0000313" key="9">
    <source>
        <dbReference type="Proteomes" id="UP000019118"/>
    </source>
</evidence>
<dbReference type="EMBL" id="KB741277">
    <property type="protein sequence ID" value="ENN71289.1"/>
    <property type="molecule type" value="Genomic_DNA"/>
</dbReference>
<evidence type="ECO:0000256" key="2">
    <source>
        <dbReference type="ARBA" id="ARBA00023015"/>
    </source>
</evidence>
<dbReference type="EnsemblMetazoa" id="XM_019914995.1">
    <property type="protein sequence ID" value="XP_019770554.1"/>
    <property type="gene ID" value="LOC109544678"/>
</dbReference>
<keyword evidence="2" id="KW-0805">Transcription regulation</keyword>
<feature type="region of interest" description="Disordered" evidence="5">
    <location>
        <begin position="298"/>
        <end position="349"/>
    </location>
</feature>
<dbReference type="InterPro" id="IPR012346">
    <property type="entry name" value="p53/RUNT-type_TF_DNA-bd_sf"/>
</dbReference>
<dbReference type="PANTHER" id="PTHR11950">
    <property type="entry name" value="RUNT RELATED"/>
    <property type="match status" value="1"/>
</dbReference>
<dbReference type="PANTHER" id="PTHR11950:SF31">
    <property type="entry name" value="SEGMENTATION PROTEIN RUNT"/>
    <property type="match status" value="1"/>
</dbReference>
<reference evidence="8" key="2">
    <citation type="submission" date="2024-08" db="UniProtKB">
        <authorList>
            <consortium name="EnsemblMetazoa"/>
        </authorList>
    </citation>
    <scope>IDENTIFICATION</scope>
</reference>
<evidence type="ECO:0000313" key="7">
    <source>
        <dbReference type="EMBL" id="ENN71289.1"/>
    </source>
</evidence>
<dbReference type="InterPro" id="IPR013524">
    <property type="entry name" value="Runt_dom"/>
</dbReference>
<evidence type="ECO:0000256" key="1">
    <source>
        <dbReference type="ARBA" id="ARBA00004123"/>
    </source>
</evidence>